<keyword evidence="7" id="KW-0677">Repeat</keyword>
<keyword evidence="14" id="KW-1185">Reference proteome</keyword>
<dbReference type="Proteomes" id="UP000008810">
    <property type="component" value="Chromosome 1"/>
</dbReference>
<dbReference type="PANTHER" id="PTHR48063:SF30">
    <property type="entry name" value="LEUCINE-RICH REPEAT-CONTAINING N-TERMINAL PLANT-TYPE DOMAIN-CONTAINING PROTEIN"/>
    <property type="match status" value="1"/>
</dbReference>
<evidence type="ECO:0000313" key="12">
    <source>
        <dbReference type="EMBL" id="PNT76124.1"/>
    </source>
</evidence>
<dbReference type="GO" id="GO:0005886">
    <property type="term" value="C:plasma membrane"/>
    <property type="evidence" value="ECO:0007669"/>
    <property type="project" value="UniProtKB-SubCell"/>
</dbReference>
<dbReference type="InterPro" id="IPR003591">
    <property type="entry name" value="Leu-rich_rpt_typical-subtyp"/>
</dbReference>
<comment type="subcellular location">
    <subcellularLocation>
        <location evidence="1">Cell membrane</location>
        <topology evidence="1">Single-pass type I membrane protein</topology>
    </subcellularLocation>
</comment>
<comment type="similarity">
    <text evidence="2">Belongs to the RLP family.</text>
</comment>
<dbReference type="PANTHER" id="PTHR48063">
    <property type="entry name" value="LRR RECEPTOR-LIKE KINASE"/>
    <property type="match status" value="1"/>
</dbReference>
<dbReference type="SMART" id="SM00365">
    <property type="entry name" value="LRR_SD22"/>
    <property type="match status" value="5"/>
</dbReference>
<dbReference type="PRINTS" id="PR00019">
    <property type="entry name" value="LEURICHRPT"/>
</dbReference>
<dbReference type="EMBL" id="CM000880">
    <property type="protein sequence ID" value="PNT76124.1"/>
    <property type="molecule type" value="Genomic_DNA"/>
</dbReference>
<dbReference type="SUPFAM" id="SSF52058">
    <property type="entry name" value="L domain-like"/>
    <property type="match status" value="1"/>
</dbReference>
<dbReference type="OrthoDB" id="1907415at2759"/>
<sequence>MLPSLKVLLLVGCGLNNSPDFLLHSNLTSIETIDISWNHLQKSIAPNWFWDLTNLKQLDISYNKFSGPFPNEIGNMTSMKQLHLSNNNLVGMIPSNLKNLCNLEELHLSSNNINGSITEIFQRFPTCSLNKLAALALSDTDLAGSLPTNLQESFSNLTFLDLSENKLTGPVPLWIGELTKLTSLDLTNNNLDGVLHEGHLSGLPSLENLLLSGNSIAIIVNSTWFPPFSLTVIKLRSCILGPRFPLWLRWQKPLELDISNTGISDMVPDWFWIMVSLLDEINMPQNQLSGFLPSTMEHMRAYRIDLSSNQFSGPMPKLPVNLTYLDLSRNKLSGLPIEFGAPQLQVLILFGNSISGSIPSYFCELGSISVLDLSENKLTGPLPNCLHDESTTKKTTLSIRNLYLRNNNLSGDFPLLLQNCQELIFLDLAYNQFSGTLPSWIGEKLPSLAFLRLRSNMFHGHIPVGLTKLADLQYLDLSNNNISGGIPKSIVNFTGMIQRRDKYGKYDGTVILHKWRARGDLLAGPV</sequence>
<keyword evidence="10" id="KW-0325">Glycoprotein</keyword>
<dbReference type="Pfam" id="PF23598">
    <property type="entry name" value="LRR_14"/>
    <property type="match status" value="1"/>
</dbReference>
<reference evidence="12 13" key="1">
    <citation type="journal article" date="2010" name="Nature">
        <title>Genome sequencing and analysis of the model grass Brachypodium distachyon.</title>
        <authorList>
            <consortium name="International Brachypodium Initiative"/>
        </authorList>
    </citation>
    <scope>NUCLEOTIDE SEQUENCE [LARGE SCALE GENOMIC DNA]</scope>
    <source>
        <strain evidence="12 13">Bd21</strain>
    </source>
</reference>
<dbReference type="Gene3D" id="3.80.10.10">
    <property type="entry name" value="Ribonuclease Inhibitor"/>
    <property type="match status" value="3"/>
</dbReference>
<dbReference type="EnsemblPlants" id="PNT76124">
    <property type="protein sequence ID" value="PNT76124"/>
    <property type="gene ID" value="BRADI_1g44425v3"/>
</dbReference>
<dbReference type="InParanoid" id="A0A2K2DPB7"/>
<organism evidence="12">
    <name type="scientific">Brachypodium distachyon</name>
    <name type="common">Purple false brome</name>
    <name type="synonym">Trachynia distachya</name>
    <dbReference type="NCBI Taxonomy" id="15368"/>
    <lineage>
        <taxon>Eukaryota</taxon>
        <taxon>Viridiplantae</taxon>
        <taxon>Streptophyta</taxon>
        <taxon>Embryophyta</taxon>
        <taxon>Tracheophyta</taxon>
        <taxon>Spermatophyta</taxon>
        <taxon>Magnoliopsida</taxon>
        <taxon>Liliopsida</taxon>
        <taxon>Poales</taxon>
        <taxon>Poaceae</taxon>
        <taxon>BOP clade</taxon>
        <taxon>Pooideae</taxon>
        <taxon>Stipodae</taxon>
        <taxon>Brachypodieae</taxon>
        <taxon>Brachypodium</taxon>
    </lineage>
</organism>
<evidence type="ECO:0000256" key="9">
    <source>
        <dbReference type="ARBA" id="ARBA00023136"/>
    </source>
</evidence>
<dbReference type="FunFam" id="3.80.10.10:FF:000041">
    <property type="entry name" value="LRR receptor-like serine/threonine-protein kinase ERECTA"/>
    <property type="match status" value="1"/>
</dbReference>
<accession>A0A2K2DPB7</accession>
<keyword evidence="3" id="KW-1003">Cell membrane</keyword>
<evidence type="ECO:0000256" key="6">
    <source>
        <dbReference type="ARBA" id="ARBA00022729"/>
    </source>
</evidence>
<dbReference type="InterPro" id="IPR001611">
    <property type="entry name" value="Leu-rich_rpt"/>
</dbReference>
<evidence type="ECO:0000256" key="10">
    <source>
        <dbReference type="ARBA" id="ARBA00023180"/>
    </source>
</evidence>
<name>A0A2K2DPB7_BRADI</name>
<evidence type="ECO:0000256" key="3">
    <source>
        <dbReference type="ARBA" id="ARBA00022475"/>
    </source>
</evidence>
<proteinExistence type="inferred from homology"/>
<keyword evidence="4" id="KW-0433">Leucine-rich repeat</keyword>
<feature type="domain" description="Disease resistance R13L4/SHOC-2-like LRR" evidence="11">
    <location>
        <begin position="26"/>
        <end position="215"/>
    </location>
</feature>
<keyword evidence="5" id="KW-0812">Transmembrane</keyword>
<reference evidence="12" key="2">
    <citation type="submission" date="2017-06" db="EMBL/GenBank/DDBJ databases">
        <title>WGS assembly of Brachypodium distachyon.</title>
        <authorList>
            <consortium name="The International Brachypodium Initiative"/>
            <person name="Lucas S."/>
            <person name="Harmon-Smith M."/>
            <person name="Lail K."/>
            <person name="Tice H."/>
            <person name="Grimwood J."/>
            <person name="Bruce D."/>
            <person name="Barry K."/>
            <person name="Shu S."/>
            <person name="Lindquist E."/>
            <person name="Wang M."/>
            <person name="Pitluck S."/>
            <person name="Vogel J.P."/>
            <person name="Garvin D.F."/>
            <person name="Mockler T.C."/>
            <person name="Schmutz J."/>
            <person name="Rokhsar D."/>
            <person name="Bevan M.W."/>
        </authorList>
    </citation>
    <scope>NUCLEOTIDE SEQUENCE</scope>
    <source>
        <strain evidence="12">Bd21</strain>
    </source>
</reference>
<evidence type="ECO:0000313" key="14">
    <source>
        <dbReference type="Proteomes" id="UP000008810"/>
    </source>
</evidence>
<dbReference type="STRING" id="15368.A0A2K2DPB7"/>
<evidence type="ECO:0000256" key="1">
    <source>
        <dbReference type="ARBA" id="ARBA00004251"/>
    </source>
</evidence>
<keyword evidence="8" id="KW-1133">Transmembrane helix</keyword>
<dbReference type="Gramene" id="PNT76124">
    <property type="protein sequence ID" value="PNT76124"/>
    <property type="gene ID" value="BRADI_1g44425v3"/>
</dbReference>
<dbReference type="InterPro" id="IPR032675">
    <property type="entry name" value="LRR_dom_sf"/>
</dbReference>
<protein>
    <recommendedName>
        <fullName evidence="11">Disease resistance R13L4/SHOC-2-like LRR domain-containing protein</fullName>
    </recommendedName>
</protein>
<evidence type="ECO:0000256" key="7">
    <source>
        <dbReference type="ARBA" id="ARBA00022737"/>
    </source>
</evidence>
<gene>
    <name evidence="12" type="ORF">BRADI_1g44425v3</name>
</gene>
<evidence type="ECO:0000256" key="4">
    <source>
        <dbReference type="ARBA" id="ARBA00022614"/>
    </source>
</evidence>
<dbReference type="FunFam" id="3.80.10.10:FF:000649">
    <property type="entry name" value="Leucine Rich Repeat family protein"/>
    <property type="match status" value="1"/>
</dbReference>
<dbReference type="Pfam" id="PF00560">
    <property type="entry name" value="LRR_1"/>
    <property type="match status" value="6"/>
</dbReference>
<evidence type="ECO:0000256" key="8">
    <source>
        <dbReference type="ARBA" id="ARBA00022989"/>
    </source>
</evidence>
<evidence type="ECO:0000256" key="5">
    <source>
        <dbReference type="ARBA" id="ARBA00022692"/>
    </source>
</evidence>
<dbReference type="InterPro" id="IPR046956">
    <property type="entry name" value="RLP23-like"/>
</dbReference>
<dbReference type="InterPro" id="IPR055414">
    <property type="entry name" value="LRR_R13L4/SHOC2-like"/>
</dbReference>
<evidence type="ECO:0000259" key="11">
    <source>
        <dbReference type="Pfam" id="PF23598"/>
    </source>
</evidence>
<keyword evidence="6" id="KW-0732">Signal</keyword>
<dbReference type="SUPFAM" id="SSF52047">
    <property type="entry name" value="RNI-like"/>
    <property type="match status" value="1"/>
</dbReference>
<keyword evidence="9" id="KW-0472">Membrane</keyword>
<reference evidence="13" key="3">
    <citation type="submission" date="2018-08" db="UniProtKB">
        <authorList>
            <consortium name="EnsemblPlants"/>
        </authorList>
    </citation>
    <scope>IDENTIFICATION</scope>
    <source>
        <strain evidence="13">cv. Bd21</strain>
    </source>
</reference>
<evidence type="ECO:0000313" key="13">
    <source>
        <dbReference type="EnsemblPlants" id="PNT76124"/>
    </source>
</evidence>
<dbReference type="PROSITE" id="PS51450">
    <property type="entry name" value="LRR"/>
    <property type="match status" value="1"/>
</dbReference>
<dbReference type="AlphaFoldDB" id="A0A2K2DPB7"/>
<dbReference type="SMART" id="SM00369">
    <property type="entry name" value="LRR_TYP"/>
    <property type="match status" value="9"/>
</dbReference>
<evidence type="ECO:0000256" key="2">
    <source>
        <dbReference type="ARBA" id="ARBA00009592"/>
    </source>
</evidence>